<protein>
    <submittedName>
        <fullName evidence="2">MFS domain-containing protein</fullName>
    </submittedName>
</protein>
<proteinExistence type="predicted"/>
<name>A0AC35TQF1_9BILA</name>
<accession>A0AC35TQF1</accession>
<reference evidence="2" key="1">
    <citation type="submission" date="2016-11" db="UniProtKB">
        <authorList>
            <consortium name="WormBaseParasite"/>
        </authorList>
    </citation>
    <scope>IDENTIFICATION</scope>
    <source>
        <strain evidence="2">KR3021</strain>
    </source>
</reference>
<dbReference type="Proteomes" id="UP000095286">
    <property type="component" value="Unplaced"/>
</dbReference>
<evidence type="ECO:0000313" key="2">
    <source>
        <dbReference type="WBParaSite" id="RSKR_0000295500.1"/>
    </source>
</evidence>
<sequence>MVSSGKVSSIDQDEKQLDQTNWRSIYLAGILVLSSAIQYSIFFGNMWPYLVSLDVTATESFFGIIIAAYSFSGVLCSPLFGLWADKVGSIKSPIYAGLFGQLVGNAIYILLGYVGFGAKYGFLVSRLICGIGSSCTSLFKSYGSTATTSADRARGMAIITSGFAIGIVVGPLFNACFVHLGPSGFMLLGIPVNMYTSPAIVGVIINSIGIFATKFLFVEKYVGLNNKVDIQSNLPPYDKLALGIVILTRSCQLFVLINIEVLMSPYSMMMFAFSETESINTIAIATGFFGVVELLMYGLYLLFRLDKYIKFRKNIKIGLLCLVLFQLLTFPYPFGDKVTTFNSNNSTAIAYQSNRSVERGRGCDELKFSWCKDLNQTNAWIYFIAFSVIIGLSFPIINISLNTLFSKIIGPRPQGILQGLMTSVSSIAQIIGPVLASFLYYSFGPKYAWILNIAVSLIILSLWCVFHNRLVPLKCKQNENVHTKEINNTSKT</sequence>
<organism evidence="1 2">
    <name type="scientific">Rhabditophanes sp. KR3021</name>
    <dbReference type="NCBI Taxonomy" id="114890"/>
    <lineage>
        <taxon>Eukaryota</taxon>
        <taxon>Metazoa</taxon>
        <taxon>Ecdysozoa</taxon>
        <taxon>Nematoda</taxon>
        <taxon>Chromadorea</taxon>
        <taxon>Rhabditida</taxon>
        <taxon>Tylenchina</taxon>
        <taxon>Panagrolaimomorpha</taxon>
        <taxon>Strongyloidoidea</taxon>
        <taxon>Alloionematidae</taxon>
        <taxon>Rhabditophanes</taxon>
    </lineage>
</organism>
<dbReference type="WBParaSite" id="RSKR_0000295500.1">
    <property type="protein sequence ID" value="RSKR_0000295500.1"/>
    <property type="gene ID" value="RSKR_0000295500"/>
</dbReference>
<evidence type="ECO:0000313" key="1">
    <source>
        <dbReference type="Proteomes" id="UP000095286"/>
    </source>
</evidence>